<dbReference type="InterPro" id="IPR019734">
    <property type="entry name" value="TPR_rpt"/>
</dbReference>
<dbReference type="InterPro" id="IPR007890">
    <property type="entry name" value="CHASE2"/>
</dbReference>
<feature type="transmembrane region" description="Helical" evidence="8">
    <location>
        <begin position="415"/>
        <end position="438"/>
    </location>
</feature>
<protein>
    <submittedName>
        <fullName evidence="10">Adenylate/guanylate cyclase domain-containing protein</fullName>
    </submittedName>
</protein>
<dbReference type="PROSITE" id="PS50125">
    <property type="entry name" value="GUANYLATE_CYCLASE_2"/>
    <property type="match status" value="1"/>
</dbReference>
<comment type="similarity">
    <text evidence="2">Belongs to the adenylyl cyclase class-3 family.</text>
</comment>
<reference evidence="10 11" key="1">
    <citation type="submission" date="2020-06" db="EMBL/GenBank/DDBJ databases">
        <title>High-quality draft genome of sulfate reducer Desulfobacter latus type strain AcrS2 isolated from marine sediment.</title>
        <authorList>
            <person name="Hoppe M."/>
            <person name="Larsen C.K."/>
            <person name="Marshall I.P.G."/>
            <person name="Schramm A."/>
            <person name="Marietou A.G."/>
        </authorList>
    </citation>
    <scope>NUCLEOTIDE SEQUENCE [LARGE SCALE GENOMIC DNA]</scope>
    <source>
        <strain evidence="10 11">AcRS2</strain>
    </source>
</reference>
<dbReference type="Pfam" id="PF00211">
    <property type="entry name" value="Guanylate_cyc"/>
    <property type="match status" value="1"/>
</dbReference>
<dbReference type="PANTHER" id="PTHR43081:SF1">
    <property type="entry name" value="ADENYLATE CYCLASE, TERMINAL-DIFFERENTIATION SPECIFIC"/>
    <property type="match status" value="1"/>
</dbReference>
<dbReference type="SMART" id="SM00044">
    <property type="entry name" value="CYCc"/>
    <property type="match status" value="1"/>
</dbReference>
<dbReference type="EMBL" id="JACADJ010000020">
    <property type="protein sequence ID" value="NWH04916.1"/>
    <property type="molecule type" value="Genomic_DNA"/>
</dbReference>
<evidence type="ECO:0000256" key="8">
    <source>
        <dbReference type="SAM" id="Phobius"/>
    </source>
</evidence>
<keyword evidence="6 8" id="KW-0472">Membrane</keyword>
<evidence type="ECO:0000256" key="3">
    <source>
        <dbReference type="ARBA" id="ARBA00022475"/>
    </source>
</evidence>
<dbReference type="GO" id="GO:0035556">
    <property type="term" value="P:intracellular signal transduction"/>
    <property type="evidence" value="ECO:0007669"/>
    <property type="project" value="InterPro"/>
</dbReference>
<dbReference type="FunFam" id="3.30.70.1230:FF:000016">
    <property type="entry name" value="Adenylate/guanylate cyclase domain-containing protein"/>
    <property type="match status" value="1"/>
</dbReference>
<evidence type="ECO:0000313" key="10">
    <source>
        <dbReference type="EMBL" id="NWH04916.1"/>
    </source>
</evidence>
<evidence type="ECO:0000256" key="7">
    <source>
        <dbReference type="PROSITE-ProRule" id="PRU00339"/>
    </source>
</evidence>
<evidence type="ECO:0000256" key="2">
    <source>
        <dbReference type="ARBA" id="ARBA00005381"/>
    </source>
</evidence>
<comment type="subcellular location">
    <subcellularLocation>
        <location evidence="1">Cell envelope</location>
    </subcellularLocation>
</comment>
<name>A0A850TC09_9BACT</name>
<evidence type="ECO:0000256" key="6">
    <source>
        <dbReference type="ARBA" id="ARBA00023136"/>
    </source>
</evidence>
<feature type="transmembrane region" description="Helical" evidence="8">
    <location>
        <begin position="362"/>
        <end position="384"/>
    </location>
</feature>
<keyword evidence="3" id="KW-1003">Cell membrane</keyword>
<dbReference type="AlphaFoldDB" id="A0A850TC09"/>
<keyword evidence="7" id="KW-0802">TPR repeat</keyword>
<feature type="domain" description="Guanylate cyclase" evidence="9">
    <location>
        <begin position="480"/>
        <end position="612"/>
    </location>
</feature>
<dbReference type="Pfam" id="PF05226">
    <property type="entry name" value="CHASE2"/>
    <property type="match status" value="1"/>
</dbReference>
<dbReference type="CDD" id="cd07302">
    <property type="entry name" value="CHD"/>
    <property type="match status" value="1"/>
</dbReference>
<comment type="caution">
    <text evidence="10">The sequence shown here is derived from an EMBL/GenBank/DDBJ whole genome shotgun (WGS) entry which is preliminary data.</text>
</comment>
<dbReference type="GO" id="GO:0004016">
    <property type="term" value="F:adenylate cyclase activity"/>
    <property type="evidence" value="ECO:0007669"/>
    <property type="project" value="UniProtKB-ARBA"/>
</dbReference>
<evidence type="ECO:0000256" key="5">
    <source>
        <dbReference type="ARBA" id="ARBA00022989"/>
    </source>
</evidence>
<dbReference type="InterPro" id="IPR050697">
    <property type="entry name" value="Adenylyl/Guanylyl_Cyclase_3/4"/>
</dbReference>
<evidence type="ECO:0000313" key="11">
    <source>
        <dbReference type="Proteomes" id="UP000553343"/>
    </source>
</evidence>
<dbReference type="RefSeq" id="WP_178366372.1">
    <property type="nucleotide sequence ID" value="NZ_JACADJ010000020.1"/>
</dbReference>
<accession>A0A850TC09</accession>
<evidence type="ECO:0000259" key="9">
    <source>
        <dbReference type="PROSITE" id="PS50125"/>
    </source>
</evidence>
<dbReference type="InterPro" id="IPR029787">
    <property type="entry name" value="Nucleotide_cyclase"/>
</dbReference>
<proteinExistence type="inferred from homology"/>
<evidence type="ECO:0000256" key="1">
    <source>
        <dbReference type="ARBA" id="ARBA00004196"/>
    </source>
</evidence>
<feature type="transmembrane region" description="Helical" evidence="8">
    <location>
        <begin position="391"/>
        <end position="409"/>
    </location>
</feature>
<dbReference type="Proteomes" id="UP000553343">
    <property type="component" value="Unassembled WGS sequence"/>
</dbReference>
<dbReference type="InterPro" id="IPR001054">
    <property type="entry name" value="A/G_cyclase"/>
</dbReference>
<dbReference type="SMART" id="SM01080">
    <property type="entry name" value="CHASE2"/>
    <property type="match status" value="1"/>
</dbReference>
<dbReference type="GO" id="GO:0006171">
    <property type="term" value="P:cAMP biosynthetic process"/>
    <property type="evidence" value="ECO:0007669"/>
    <property type="project" value="TreeGrafter"/>
</dbReference>
<dbReference type="Gene3D" id="3.30.70.1230">
    <property type="entry name" value="Nucleotide cyclase"/>
    <property type="match status" value="1"/>
</dbReference>
<keyword evidence="5 8" id="KW-1133">Transmembrane helix</keyword>
<keyword evidence="4 8" id="KW-0812">Transmembrane</keyword>
<sequence length="736" mass="81259">MTRITQSHIIACSLILVFFIIPFTLKASRPLLNILESKTIDLRFALKGEQKSSGKIVIAGIDTKGIKAFGRWPWSRSVFAQLIVRLSEMGATTVVFDIIFAEPESDPVSFLLSRLKKDYKDLGLLTGDFQSRIFLDEINQALADSDHDAIMAEAMSWAGNVVLGFALEAKSCSQNKPEKSPAKAMSNFDFDSPDFSPDKLTSGQFRLLMPIPSFKHSAARLGFVNIFPDRDGIVRRVRPVLQNNGISYMSLAVAAVAHFSGHTPCIKDGKIALGSARIPIENNLVLDFYGENSFPAYSIADIIHGNLPRDAVKDKIVIVGGMATGLCDILPTPLSAETPGVFLLATFIDNLLQNKIIRVPEFPVWAETAGIVLLVLSLLAVTCFLPPTISILSVFSGMAAYFILAQMLFAGQLILIPLFFPIALAGVTLAVFTIINLVKEARRHQWIKTSFSKYLSREVIDILVKNPDQLSLGGNEKELTVLMADIRDFTTISEKLSPKELTLVLNHYLGVLTDVILEQGGTLDKYMGDAVMAFFGAPIATLRDPVKACKAAITMCEKIHDKRIEWERNGLPSLHIGVGLNTGTMVVGNLGSAKRFDYSVIGDHVNLASRLEGLSKIYGVKIIISEYTKVHLEDSTLVTRELDQVRVKGRKAAVRIFELLGNDYFTAGSYTFIETFEEGLTAYRKREFPEALKHFEKTLTLKPADKPSLLFQERCRTLSAAPPAADWDGTWNFTQK</sequence>
<evidence type="ECO:0000256" key="4">
    <source>
        <dbReference type="ARBA" id="ARBA00022692"/>
    </source>
</evidence>
<feature type="repeat" description="TPR" evidence="7">
    <location>
        <begin position="672"/>
        <end position="705"/>
    </location>
</feature>
<dbReference type="PANTHER" id="PTHR43081">
    <property type="entry name" value="ADENYLATE CYCLASE, TERMINAL-DIFFERENTIATION SPECIFIC-RELATED"/>
    <property type="match status" value="1"/>
</dbReference>
<dbReference type="SUPFAM" id="SSF55073">
    <property type="entry name" value="Nucleotide cyclase"/>
    <property type="match status" value="1"/>
</dbReference>
<keyword evidence="11" id="KW-1185">Reference proteome</keyword>
<organism evidence="10 11">
    <name type="scientific">Desulfobacter latus</name>
    <dbReference type="NCBI Taxonomy" id="2292"/>
    <lineage>
        <taxon>Bacteria</taxon>
        <taxon>Pseudomonadati</taxon>
        <taxon>Thermodesulfobacteriota</taxon>
        <taxon>Desulfobacteria</taxon>
        <taxon>Desulfobacterales</taxon>
        <taxon>Desulfobacteraceae</taxon>
        <taxon>Desulfobacter</taxon>
    </lineage>
</organism>
<gene>
    <name evidence="10" type="ORF">HXW94_07945</name>
</gene>
<dbReference type="PROSITE" id="PS50005">
    <property type="entry name" value="TPR"/>
    <property type="match status" value="1"/>
</dbReference>
<dbReference type="GO" id="GO:0030313">
    <property type="term" value="C:cell envelope"/>
    <property type="evidence" value="ECO:0007669"/>
    <property type="project" value="UniProtKB-SubCell"/>
</dbReference>